<keyword evidence="9" id="KW-0808">Transferase</keyword>
<evidence type="ECO:0000313" key="9">
    <source>
        <dbReference type="EMBL" id="KAA0718823.1"/>
    </source>
</evidence>
<dbReference type="GO" id="GO:0016226">
    <property type="term" value="P:iron-sulfur cluster assembly"/>
    <property type="evidence" value="ECO:0007669"/>
    <property type="project" value="TreeGrafter"/>
</dbReference>
<dbReference type="GO" id="GO:0005759">
    <property type="term" value="C:mitochondrial matrix"/>
    <property type="evidence" value="ECO:0007669"/>
    <property type="project" value="TreeGrafter"/>
</dbReference>
<keyword evidence="4" id="KW-0350">Heme biosynthesis</keyword>
<evidence type="ECO:0000256" key="6">
    <source>
        <dbReference type="ARBA" id="ARBA00093447"/>
    </source>
</evidence>
<proteinExistence type="inferred from homology"/>
<dbReference type="InterPro" id="IPR045179">
    <property type="entry name" value="YgfZ/GcvT"/>
</dbReference>
<evidence type="ECO:0000256" key="2">
    <source>
        <dbReference type="ARBA" id="ARBA00022946"/>
    </source>
</evidence>
<evidence type="ECO:0000256" key="5">
    <source>
        <dbReference type="ARBA" id="ARBA00075513"/>
    </source>
</evidence>
<dbReference type="InterPro" id="IPR027266">
    <property type="entry name" value="TrmE/GcvT-like"/>
</dbReference>
<evidence type="ECO:0000256" key="7">
    <source>
        <dbReference type="ARBA" id="ARBA00093625"/>
    </source>
</evidence>
<dbReference type="Gene3D" id="3.30.1360.120">
    <property type="entry name" value="Probable tRNA modification gtpase trme, domain 1"/>
    <property type="match status" value="1"/>
</dbReference>
<dbReference type="PANTHER" id="PTHR22602">
    <property type="entry name" value="TRANSFERASE CAF17, MITOCHONDRIAL-RELATED"/>
    <property type="match status" value="1"/>
</dbReference>
<comment type="similarity">
    <text evidence="6">Belongs to the GcvT family. CAF17/IBA57 subfamily.</text>
</comment>
<dbReference type="EMBL" id="SOYY01000007">
    <property type="protein sequence ID" value="KAA0718823.1"/>
    <property type="molecule type" value="Genomic_DNA"/>
</dbReference>
<dbReference type="NCBIfam" id="TIGR03317">
    <property type="entry name" value="ygfZ_signature"/>
    <property type="match status" value="1"/>
</dbReference>
<accession>A0A5A9PA94</accession>
<dbReference type="OrthoDB" id="191995at2759"/>
<dbReference type="AlphaFoldDB" id="A0A5A9PA94"/>
<dbReference type="GO" id="GO:0006783">
    <property type="term" value="P:heme biosynthetic process"/>
    <property type="evidence" value="ECO:0007669"/>
    <property type="project" value="UniProtKB-KW"/>
</dbReference>
<keyword evidence="10" id="KW-1185">Reference proteome</keyword>
<gene>
    <name evidence="9" type="ORF">E1301_Tti011398</name>
</gene>
<dbReference type="PANTHER" id="PTHR22602:SF0">
    <property type="entry name" value="TRANSFERASE CAF17, MITOCHONDRIAL-RELATED"/>
    <property type="match status" value="1"/>
</dbReference>
<evidence type="ECO:0000256" key="3">
    <source>
        <dbReference type="ARBA" id="ARBA00023128"/>
    </source>
</evidence>
<comment type="subcellular location">
    <subcellularLocation>
        <location evidence="1">Mitochondrion</location>
    </subcellularLocation>
</comment>
<dbReference type="SUPFAM" id="SSF103025">
    <property type="entry name" value="Folate-binding domain"/>
    <property type="match status" value="1"/>
</dbReference>
<organism evidence="9 10">
    <name type="scientific">Triplophysa tibetana</name>
    <dbReference type="NCBI Taxonomy" id="1572043"/>
    <lineage>
        <taxon>Eukaryota</taxon>
        <taxon>Metazoa</taxon>
        <taxon>Chordata</taxon>
        <taxon>Craniata</taxon>
        <taxon>Vertebrata</taxon>
        <taxon>Euteleostomi</taxon>
        <taxon>Actinopterygii</taxon>
        <taxon>Neopterygii</taxon>
        <taxon>Teleostei</taxon>
        <taxon>Ostariophysi</taxon>
        <taxon>Cypriniformes</taxon>
        <taxon>Nemacheilidae</taxon>
        <taxon>Triplophysa</taxon>
    </lineage>
</organism>
<dbReference type="Pfam" id="PF25455">
    <property type="entry name" value="Beta-barrel_CAF17_C"/>
    <property type="match status" value="1"/>
</dbReference>
<keyword evidence="3" id="KW-0496">Mitochondrion</keyword>
<protein>
    <recommendedName>
        <fullName evidence="7">Iron-sulfur cluster assembly factor IBA57, mitochondrial</fullName>
    </recommendedName>
    <alternativeName>
        <fullName evidence="5">Iron-sulfur cluster assembly factor homolog</fullName>
    </alternativeName>
</protein>
<evidence type="ECO:0000256" key="4">
    <source>
        <dbReference type="ARBA" id="ARBA00023133"/>
    </source>
</evidence>
<dbReference type="GO" id="GO:0016740">
    <property type="term" value="F:transferase activity"/>
    <property type="evidence" value="ECO:0007669"/>
    <property type="project" value="UniProtKB-KW"/>
</dbReference>
<dbReference type="InterPro" id="IPR057460">
    <property type="entry name" value="CAF17_C"/>
</dbReference>
<dbReference type="InterPro" id="IPR017703">
    <property type="entry name" value="YgfZ/GCV_T_CS"/>
</dbReference>
<sequence>MHKLALFGSAARAVFAGSSGLHAHNLLGFCLMRHQTPRRTYTQDQVKNNTGHFNCYRLQHRTLINLSGHDTNSFLQGIITNDMGLLEEDGNKAMYAHMLNVQGRTLYDIIIYSLKENLSGFKGVLLECDCSVQESIIKHLKMYRIRRKVNISVCTNLSLWALLPQNKDDVLKKTNPNVTAPEKVCVLEIDPRTEFMGWRLITSHEVNPVEIFSACHQGNTEEYHQHRYEIGLPEGVKDLPPGEALPLESNLVYMQGISFIKGCYIGQELTARTHHTGVIRKRLMPVTLSAPVENVDKGAVLETEGGKPAGKHRSGIGLLGLSLVRMAHAKEPLTLKSTDNTIVTSQATVPYWWPKNAKDK</sequence>
<dbReference type="FunFam" id="3.30.1360.120:FF:000015">
    <property type="entry name" value="IBA57, iron-sulfur cluster assembly"/>
    <property type="match status" value="1"/>
</dbReference>
<evidence type="ECO:0000259" key="8">
    <source>
        <dbReference type="Pfam" id="PF25455"/>
    </source>
</evidence>
<comment type="caution">
    <text evidence="9">The sequence shown here is derived from an EMBL/GenBank/DDBJ whole genome shotgun (WGS) entry which is preliminary data.</text>
</comment>
<keyword evidence="2" id="KW-0809">Transit peptide</keyword>
<dbReference type="Proteomes" id="UP000324632">
    <property type="component" value="Chromosome 7"/>
</dbReference>
<evidence type="ECO:0000256" key="1">
    <source>
        <dbReference type="ARBA" id="ARBA00004173"/>
    </source>
</evidence>
<reference evidence="9 10" key="1">
    <citation type="journal article" date="2019" name="Mol. Ecol. Resour.">
        <title>Chromosome-level genome assembly of Triplophysa tibetana, a fish adapted to the harsh high-altitude environment of the Tibetan Plateau.</title>
        <authorList>
            <person name="Yang X."/>
            <person name="Liu H."/>
            <person name="Ma Z."/>
            <person name="Zou Y."/>
            <person name="Zou M."/>
            <person name="Mao Y."/>
            <person name="Li X."/>
            <person name="Wang H."/>
            <person name="Chen T."/>
            <person name="Wang W."/>
            <person name="Yang R."/>
        </authorList>
    </citation>
    <scope>NUCLEOTIDE SEQUENCE [LARGE SCALE GENOMIC DNA]</scope>
    <source>
        <strain evidence="9">TTIB1903HZAU</strain>
        <tissue evidence="9">Muscle</tissue>
    </source>
</reference>
<name>A0A5A9PA94_9TELE</name>
<evidence type="ECO:0000313" key="10">
    <source>
        <dbReference type="Proteomes" id="UP000324632"/>
    </source>
</evidence>
<feature type="domain" description="CAF17 C-terminal" evidence="8">
    <location>
        <begin position="280"/>
        <end position="355"/>
    </location>
</feature>